<dbReference type="AlphaFoldDB" id="A0A271IVK7"/>
<gene>
    <name evidence="3" type="ORF">BSZ37_01200</name>
</gene>
<dbReference type="RefSeq" id="WP_095508791.1">
    <property type="nucleotide sequence ID" value="NZ_MQWD01000001.1"/>
</dbReference>
<feature type="compositionally biased region" description="Acidic residues" evidence="1">
    <location>
        <begin position="467"/>
        <end position="486"/>
    </location>
</feature>
<name>A0A271IVK7_9BACT</name>
<accession>A0A271IVK7</accession>
<dbReference type="OrthoDB" id="869379at2"/>
<evidence type="ECO:0000313" key="4">
    <source>
        <dbReference type="Proteomes" id="UP000216339"/>
    </source>
</evidence>
<dbReference type="Proteomes" id="UP000216339">
    <property type="component" value="Unassembled WGS sequence"/>
</dbReference>
<organism evidence="3 4">
    <name type="scientific">Rubrivirga marina</name>
    <dbReference type="NCBI Taxonomy" id="1196024"/>
    <lineage>
        <taxon>Bacteria</taxon>
        <taxon>Pseudomonadati</taxon>
        <taxon>Rhodothermota</taxon>
        <taxon>Rhodothermia</taxon>
        <taxon>Rhodothermales</taxon>
        <taxon>Rubricoccaceae</taxon>
        <taxon>Rubrivirga</taxon>
    </lineage>
</organism>
<keyword evidence="4" id="KW-1185">Reference proteome</keyword>
<evidence type="ECO:0000259" key="2">
    <source>
        <dbReference type="Pfam" id="PF12770"/>
    </source>
</evidence>
<dbReference type="EMBL" id="MQWD01000001">
    <property type="protein sequence ID" value="PAP75157.1"/>
    <property type="molecule type" value="Genomic_DNA"/>
</dbReference>
<reference evidence="3 4" key="1">
    <citation type="submission" date="2016-11" db="EMBL/GenBank/DDBJ databases">
        <title>Study of marine rhodopsin-containing bacteria.</title>
        <authorList>
            <person name="Yoshizawa S."/>
            <person name="Kumagai Y."/>
            <person name="Kogure K."/>
        </authorList>
    </citation>
    <scope>NUCLEOTIDE SEQUENCE [LARGE SCALE GENOMIC DNA]</scope>
    <source>
        <strain evidence="3 4">SAORIC-28</strain>
    </source>
</reference>
<feature type="region of interest" description="Disordered" evidence="1">
    <location>
        <begin position="457"/>
        <end position="489"/>
    </location>
</feature>
<evidence type="ECO:0000256" key="1">
    <source>
        <dbReference type="SAM" id="MobiDB-lite"/>
    </source>
</evidence>
<feature type="region of interest" description="Disordered" evidence="1">
    <location>
        <begin position="377"/>
        <end position="424"/>
    </location>
</feature>
<dbReference type="Pfam" id="PF12770">
    <property type="entry name" value="CHAT"/>
    <property type="match status" value="1"/>
</dbReference>
<comment type="caution">
    <text evidence="3">The sequence shown here is derived from an EMBL/GenBank/DDBJ whole genome shotgun (WGS) entry which is preliminary data.</text>
</comment>
<protein>
    <recommendedName>
        <fullName evidence="2">CHAT domain-containing protein</fullName>
    </recommendedName>
</protein>
<sequence length="628" mass="67002">MTEYRNFWIRIENRADGLYVSSNSRASGAVSAPLVLPGDLDAYRLEALLKASSATRGASAGPRRDLILEGAEAPAGVSEREVGSELFRALLPGPVRDAFMRSAGSGKENGVRIRLQIDPNDPELAKLASLPWELIYNDVTRKALGRSMYTPVIRSLDVAQPYTMRPFAPPLRVLLVLANPSDTHPLDLDGEKRRVVEILEGLDGVEVTVIEHATERRIYDALDTGQYHALHYMGHGGFSDSRGGVLLLEDEHGRSAPLSAAELGDDLAERRAMRLVFLNACDTGRASHRAGADPFTGVASALVAAGIPAVVAMQVPVTDTAALAFSDKFYTMIAHGEPVDAAVAVGRRAIWRVDESSLEWATPVLFMRASDGFLFGKPPSGGEARPSAVAPAPATPAERPQAGRPRAERPPAERPPAAATPTTSIGQKVKTWGIGVLAGLGGLVVLAVAIGECSGDVEDPSMAADNSVEEAEMSDEAETPDEAETSDEARALVSNSGIAEYAADPVQLSVAQNLVDMRPDGIAGEMETILFLFENEPELIPLPVEPDRQYEVIGVCDDDCTGLYLELLQADGVTPLETQGDVTVDDGSEPRLRVTPTSADTYTLAVTLTDCSTVQCYVGVSVYEYALE</sequence>
<dbReference type="InterPro" id="IPR024983">
    <property type="entry name" value="CHAT_dom"/>
</dbReference>
<proteinExistence type="predicted"/>
<feature type="compositionally biased region" description="Low complexity" evidence="1">
    <location>
        <begin position="384"/>
        <end position="404"/>
    </location>
</feature>
<evidence type="ECO:0000313" key="3">
    <source>
        <dbReference type="EMBL" id="PAP75157.1"/>
    </source>
</evidence>
<feature type="domain" description="CHAT" evidence="2">
    <location>
        <begin position="81"/>
        <end position="364"/>
    </location>
</feature>